<keyword evidence="9" id="KW-1185">Reference proteome</keyword>
<gene>
    <name evidence="8" type="ORF">NADFUDRAFT_25859</name>
</gene>
<dbReference type="InterPro" id="IPR043129">
    <property type="entry name" value="ATPase_NBD"/>
</dbReference>
<evidence type="ECO:0000313" key="9">
    <source>
        <dbReference type="Proteomes" id="UP000095009"/>
    </source>
</evidence>
<proteinExistence type="inferred from homology"/>
<dbReference type="FunFam" id="3.90.640.10:FF:000014">
    <property type="entry name" value="Putative actin-related protein 6"/>
    <property type="match status" value="1"/>
</dbReference>
<evidence type="ECO:0000313" key="8">
    <source>
        <dbReference type="EMBL" id="ODQ65460.1"/>
    </source>
</evidence>
<dbReference type="PANTHER" id="PTHR11937">
    <property type="entry name" value="ACTIN"/>
    <property type="match status" value="1"/>
</dbReference>
<dbReference type="GO" id="GO:0006338">
    <property type="term" value="P:chromatin remodeling"/>
    <property type="evidence" value="ECO:0007669"/>
    <property type="project" value="EnsemblFungi"/>
</dbReference>
<dbReference type="Pfam" id="PF00022">
    <property type="entry name" value="Actin"/>
    <property type="match status" value="1"/>
</dbReference>
<evidence type="ECO:0000256" key="4">
    <source>
        <dbReference type="ARBA" id="ARBA00022490"/>
    </source>
</evidence>
<reference evidence="8 9" key="1">
    <citation type="journal article" date="2016" name="Proc. Natl. Acad. Sci. U.S.A.">
        <title>Comparative genomics of biotechnologically important yeasts.</title>
        <authorList>
            <person name="Riley R."/>
            <person name="Haridas S."/>
            <person name="Wolfe K.H."/>
            <person name="Lopes M.R."/>
            <person name="Hittinger C.T."/>
            <person name="Goeker M."/>
            <person name="Salamov A.A."/>
            <person name="Wisecaver J.H."/>
            <person name="Long T.M."/>
            <person name="Calvey C.H."/>
            <person name="Aerts A.L."/>
            <person name="Barry K.W."/>
            <person name="Choi C."/>
            <person name="Clum A."/>
            <person name="Coughlan A.Y."/>
            <person name="Deshpande S."/>
            <person name="Douglass A.P."/>
            <person name="Hanson S.J."/>
            <person name="Klenk H.-P."/>
            <person name="LaButti K.M."/>
            <person name="Lapidus A."/>
            <person name="Lindquist E.A."/>
            <person name="Lipzen A.M."/>
            <person name="Meier-Kolthoff J.P."/>
            <person name="Ohm R.A."/>
            <person name="Otillar R.P."/>
            <person name="Pangilinan J.L."/>
            <person name="Peng Y."/>
            <person name="Rokas A."/>
            <person name="Rosa C.A."/>
            <person name="Scheuner C."/>
            <person name="Sibirny A.A."/>
            <person name="Slot J.C."/>
            <person name="Stielow J.B."/>
            <person name="Sun H."/>
            <person name="Kurtzman C.P."/>
            <person name="Blackwell M."/>
            <person name="Grigoriev I.V."/>
            <person name="Jeffries T.W."/>
        </authorList>
    </citation>
    <scope>NUCLEOTIDE SEQUENCE [LARGE SCALE GENOMIC DNA]</scope>
    <source>
        <strain evidence="8 9">DSM 6958</strain>
    </source>
</reference>
<name>A0A1E3PJI2_9ASCO</name>
<dbReference type="SUPFAM" id="SSF53067">
    <property type="entry name" value="Actin-like ATPase domain"/>
    <property type="match status" value="2"/>
</dbReference>
<accession>A0A1E3PJI2</accession>
<dbReference type="STRING" id="857566.A0A1E3PJI2"/>
<dbReference type="AlphaFoldDB" id="A0A1E3PJI2"/>
<comment type="similarity">
    <text evidence="2">Belongs to the actin family. ARP6 subfamily.</text>
</comment>
<organism evidence="8 9">
    <name type="scientific">Nadsonia fulvescens var. elongata DSM 6958</name>
    <dbReference type="NCBI Taxonomy" id="857566"/>
    <lineage>
        <taxon>Eukaryota</taxon>
        <taxon>Fungi</taxon>
        <taxon>Dikarya</taxon>
        <taxon>Ascomycota</taxon>
        <taxon>Saccharomycotina</taxon>
        <taxon>Dipodascomycetes</taxon>
        <taxon>Dipodascales</taxon>
        <taxon>Dipodascales incertae sedis</taxon>
        <taxon>Nadsonia</taxon>
    </lineage>
</organism>
<dbReference type="GO" id="GO:0000812">
    <property type="term" value="C:Swr1 complex"/>
    <property type="evidence" value="ECO:0007669"/>
    <property type="project" value="EnsemblFungi"/>
</dbReference>
<dbReference type="EMBL" id="KV454410">
    <property type="protein sequence ID" value="ODQ65460.1"/>
    <property type="molecule type" value="Genomic_DNA"/>
</dbReference>
<dbReference type="InterPro" id="IPR004000">
    <property type="entry name" value="Actin"/>
</dbReference>
<evidence type="ECO:0000256" key="3">
    <source>
        <dbReference type="ARBA" id="ARBA00018633"/>
    </source>
</evidence>
<evidence type="ECO:0000256" key="2">
    <source>
        <dbReference type="ARBA" id="ARBA00005665"/>
    </source>
</evidence>
<evidence type="ECO:0000256" key="1">
    <source>
        <dbReference type="ARBA" id="ARBA00004496"/>
    </source>
</evidence>
<evidence type="ECO:0000256" key="7">
    <source>
        <dbReference type="ARBA" id="ARBA00073820"/>
    </source>
</evidence>
<protein>
    <recommendedName>
        <fullName evidence="3">Actin-like protein ARP6</fullName>
    </recommendedName>
    <alternativeName>
        <fullName evidence="7">Actin-like protein arp6</fullName>
    </alternativeName>
</protein>
<comment type="subcellular location">
    <subcellularLocation>
        <location evidence="1">Cytoplasm</location>
    </subcellularLocation>
</comment>
<dbReference type="Proteomes" id="UP000095009">
    <property type="component" value="Unassembled WGS sequence"/>
</dbReference>
<dbReference type="Gene3D" id="3.90.640.10">
    <property type="entry name" value="Actin, Chain A, domain 4"/>
    <property type="match status" value="1"/>
</dbReference>
<dbReference type="FunFam" id="3.30.420.40:FF:000058">
    <property type="entry name" value="Putative actin-related protein 5"/>
    <property type="match status" value="1"/>
</dbReference>
<dbReference type="CDD" id="cd10210">
    <property type="entry name" value="ASKHA_NBD_Arp6"/>
    <property type="match status" value="1"/>
</dbReference>
<comment type="subunit">
    <text evidence="6">Component of the SWR1 chromatin remodeling complex.</text>
</comment>
<evidence type="ECO:0000256" key="6">
    <source>
        <dbReference type="ARBA" id="ARBA00063309"/>
    </source>
</evidence>
<dbReference type="OrthoDB" id="6220758at2759"/>
<evidence type="ECO:0000256" key="5">
    <source>
        <dbReference type="ARBA" id="ARBA00025222"/>
    </source>
</evidence>
<dbReference type="Gene3D" id="3.30.420.40">
    <property type="match status" value="2"/>
</dbReference>
<sequence length="445" mass="50289">MINKPVLILDNGAYEIKAAFNTCNTAERVPNCITRSRDRHTYVGNQLDTCRDFAGLVYRRPHEKGLLTSWDTQKQIWDYMFYAKDTVDPTQSALLLTESPLTLRQLSSNTDQIVFEEYGFESYYKCSASELASWNDLSVVEASALAPTPVDCCLIVDLGYSATTVQAVIKGKVHMASFRKLDIGGKLLTNYLREIISFRHYNMMTETALINEVKERTCFVSTAFEQDMEIANRIKSKSTADSVLEINYVLPDYRTGTKKLGYVLEKGETKMNENLLQGMQILKLANERFSVPELLFSPSNISLHQKSLPETIIECVQNTFLEGFDSDIIQSLLFSNIVLSGGTANTPGLVERVQADVRKDAPQDMLVKVRVGNKIDDNTNIGAESFAWHGGKRLASTEGVWNNVAVTKKEYDEYGENICFMKFNKFIDDDDDDGAEYEYEDDEFD</sequence>
<dbReference type="SMART" id="SM00268">
    <property type="entry name" value="ACTIN"/>
    <property type="match status" value="1"/>
</dbReference>
<dbReference type="Gene3D" id="2.30.36.70">
    <property type="entry name" value="Actin, Chain A, domain 2"/>
    <property type="match status" value="1"/>
</dbReference>
<keyword evidence="4" id="KW-0963">Cytoplasm</keyword>
<comment type="function">
    <text evidence="5">Component of the SWR1 complex which mediates the ATP-dependent exchange of histone H2A for the H2A variant HZT1 leading to transcriptional regulation of selected genes by chromatin remodeling. Involved in chromosome stability.</text>
</comment>
<dbReference type="GO" id="GO:0005737">
    <property type="term" value="C:cytoplasm"/>
    <property type="evidence" value="ECO:0007669"/>
    <property type="project" value="UniProtKB-SubCell"/>
</dbReference>